<evidence type="ECO:0000313" key="2">
    <source>
        <dbReference type="Proteomes" id="UP000251075"/>
    </source>
</evidence>
<dbReference type="Proteomes" id="UP000251075">
    <property type="component" value="Unassembled WGS sequence"/>
</dbReference>
<name>A0A364NVX4_9PROT</name>
<accession>A0A364NVX4</accession>
<keyword evidence="2" id="KW-1185">Reference proteome</keyword>
<organism evidence="1 2">
    <name type="scientific">Paramagnetospirillum kuznetsovii</name>
    <dbReference type="NCBI Taxonomy" id="2053833"/>
    <lineage>
        <taxon>Bacteria</taxon>
        <taxon>Pseudomonadati</taxon>
        <taxon>Pseudomonadota</taxon>
        <taxon>Alphaproteobacteria</taxon>
        <taxon>Rhodospirillales</taxon>
        <taxon>Magnetospirillaceae</taxon>
        <taxon>Paramagnetospirillum</taxon>
    </lineage>
</organism>
<proteinExistence type="predicted"/>
<dbReference type="RefSeq" id="WP_112146142.1">
    <property type="nucleotide sequence ID" value="NZ_PGTO01000013.1"/>
</dbReference>
<dbReference type="AlphaFoldDB" id="A0A364NVX4"/>
<gene>
    <name evidence="1" type="ORF">CU669_15025</name>
</gene>
<dbReference type="EMBL" id="PGTO01000013">
    <property type="protein sequence ID" value="RAU21067.1"/>
    <property type="molecule type" value="Genomic_DNA"/>
</dbReference>
<reference evidence="1 2" key="1">
    <citation type="submission" date="2017-11" db="EMBL/GenBank/DDBJ databases">
        <title>Draft genome sequence of magnetotactic bacterium Magnetospirillum kuznetsovii LBB-42.</title>
        <authorList>
            <person name="Grouzdev D.S."/>
            <person name="Rysina M.S."/>
            <person name="Baslerov R.V."/>
            <person name="Koziaeva V."/>
        </authorList>
    </citation>
    <scope>NUCLEOTIDE SEQUENCE [LARGE SCALE GENOMIC DNA]</scope>
    <source>
        <strain evidence="1 2">LBB-42</strain>
    </source>
</reference>
<evidence type="ECO:0000313" key="1">
    <source>
        <dbReference type="EMBL" id="RAU21067.1"/>
    </source>
</evidence>
<sequence length="96" mass="10555">MTPKTRDELVEVMATAIGEHEGSPGWTQYVTPAEFYLTALEAAGCAVVPVEATEEMRRHFRYCLGFSPNEPAGLAEDRFEMAMRNALAASPFKASQ</sequence>
<protein>
    <submittedName>
        <fullName evidence="1">Uncharacterized protein</fullName>
    </submittedName>
</protein>
<comment type="caution">
    <text evidence="1">The sequence shown here is derived from an EMBL/GenBank/DDBJ whole genome shotgun (WGS) entry which is preliminary data.</text>
</comment>